<gene>
    <name evidence="2" type="ORF">ISF6_2619</name>
</gene>
<reference evidence="2 3" key="2">
    <citation type="journal article" date="2016" name="Science">
        <title>A bacterium that degrades and assimilates poly(ethylene terephthalate).</title>
        <authorList>
            <person name="Yoshida S."/>
            <person name="Hiraga K."/>
            <person name="Takehana T."/>
            <person name="Taniguchi I."/>
            <person name="Yamaji H."/>
            <person name="Maeda Y."/>
            <person name="Toyohara K."/>
            <person name="Miyamoto K."/>
            <person name="Kimura Y."/>
            <person name="Oda K."/>
        </authorList>
    </citation>
    <scope>NUCLEOTIDE SEQUENCE [LARGE SCALE GENOMIC DNA]</scope>
    <source>
        <strain evidence="3">NBRC 110686 / TISTR 2288 / 201-F6</strain>
    </source>
</reference>
<dbReference type="OrthoDB" id="9147983at2"/>
<dbReference type="STRING" id="1547922.ISF6_2619"/>
<protein>
    <recommendedName>
        <fullName evidence="4">Lipoprotein</fullName>
    </recommendedName>
</protein>
<proteinExistence type="predicted"/>
<accession>A0A0K8P2L8</accession>
<evidence type="ECO:0000256" key="1">
    <source>
        <dbReference type="SAM" id="SignalP"/>
    </source>
</evidence>
<dbReference type="AlphaFoldDB" id="A0A0K8P2L8"/>
<dbReference type="RefSeq" id="WP_054020759.1">
    <property type="nucleotide sequence ID" value="NZ_BBYR01000039.1"/>
</dbReference>
<feature type="signal peptide" evidence="1">
    <location>
        <begin position="1"/>
        <end position="28"/>
    </location>
</feature>
<comment type="caution">
    <text evidence="2">The sequence shown here is derived from an EMBL/GenBank/DDBJ whole genome shotgun (WGS) entry which is preliminary data.</text>
</comment>
<sequence length="329" mass="36135">MRPFLRSFPRSLALATAAATLLGLGGCAAVAVATAPPKAASATRSPLAAQADALFWQTLHGGRYEDIGRALELQTAAYLQDPGDALTAAHAGWLHIWRLAESSRLAQVPATITVDAVMARKYFEEAVRLQPGEARFQGFLGSALLAEGAIHRDEALTRRGHFTLMDSVAAWPEFNLFTVGYSVSRLPADSPRFKEGLEMQWRTMDLCAGEPVDRRAPDFGRYMARATTTGPQRVCWNSWIAPHNVEGFFLNMGDMLVKAGEVETARVIYANARHSPTYGEWKHRALLERRIEDAPRNVAAFRAPTGPAGADEQRMMIQTRVACMACHQQ</sequence>
<keyword evidence="1" id="KW-0732">Signal</keyword>
<reference evidence="3" key="1">
    <citation type="submission" date="2015-07" db="EMBL/GenBank/DDBJ databases">
        <title>Discovery of a poly(ethylene terephthalate assimilation.</title>
        <authorList>
            <person name="Yoshida S."/>
            <person name="Hiraga K."/>
            <person name="Takehana T."/>
            <person name="Taniguchi I."/>
            <person name="Yamaji H."/>
            <person name="Maeda Y."/>
            <person name="Toyohara K."/>
            <person name="Miyamoto K."/>
            <person name="Kimura Y."/>
            <person name="Oda K."/>
        </authorList>
    </citation>
    <scope>NUCLEOTIDE SEQUENCE [LARGE SCALE GENOMIC DNA]</scope>
    <source>
        <strain evidence="3">NBRC 110686 / TISTR 2288 / 201-F6</strain>
    </source>
</reference>
<dbReference type="Proteomes" id="UP000037660">
    <property type="component" value="Unassembled WGS sequence"/>
</dbReference>
<dbReference type="PROSITE" id="PS51257">
    <property type="entry name" value="PROKAR_LIPOPROTEIN"/>
    <property type="match status" value="1"/>
</dbReference>
<evidence type="ECO:0000313" key="2">
    <source>
        <dbReference type="EMBL" id="GAP36779.1"/>
    </source>
</evidence>
<name>A0A0K8P2L8_PISS1</name>
<evidence type="ECO:0000313" key="3">
    <source>
        <dbReference type="Proteomes" id="UP000037660"/>
    </source>
</evidence>
<keyword evidence="3" id="KW-1185">Reference proteome</keyword>
<organism evidence="2 3">
    <name type="scientific">Piscinibacter sakaiensis</name>
    <name type="common">Ideonella sakaiensis</name>
    <dbReference type="NCBI Taxonomy" id="1547922"/>
    <lineage>
        <taxon>Bacteria</taxon>
        <taxon>Pseudomonadati</taxon>
        <taxon>Pseudomonadota</taxon>
        <taxon>Betaproteobacteria</taxon>
        <taxon>Burkholderiales</taxon>
        <taxon>Sphaerotilaceae</taxon>
        <taxon>Piscinibacter</taxon>
    </lineage>
</organism>
<evidence type="ECO:0008006" key="4">
    <source>
        <dbReference type="Google" id="ProtNLM"/>
    </source>
</evidence>
<feature type="chain" id="PRO_5005513641" description="Lipoprotein" evidence="1">
    <location>
        <begin position="29"/>
        <end position="329"/>
    </location>
</feature>
<dbReference type="EMBL" id="BBYR01000039">
    <property type="protein sequence ID" value="GAP36779.1"/>
    <property type="molecule type" value="Genomic_DNA"/>
</dbReference>